<accession>C6HR76</accession>
<reference evidence="2" key="1">
    <citation type="submission" date="2009-05" db="EMBL/GenBank/DDBJ databases">
        <title>The genome sequence of Ajellomyces capsulatus strain H143.</title>
        <authorList>
            <person name="Champion M."/>
            <person name="Cuomo C.A."/>
            <person name="Ma L.-J."/>
            <person name="Henn M.R."/>
            <person name="Sil A."/>
            <person name="Goldman B."/>
            <person name="Young S.K."/>
            <person name="Kodira C.D."/>
            <person name="Zeng Q."/>
            <person name="Koehrsen M."/>
            <person name="Alvarado L."/>
            <person name="Berlin A.M."/>
            <person name="Borenstein D."/>
            <person name="Chen Z."/>
            <person name="Engels R."/>
            <person name="Freedman E."/>
            <person name="Gellesch M."/>
            <person name="Goldberg J."/>
            <person name="Griggs A."/>
            <person name="Gujja S."/>
            <person name="Heiman D.I."/>
            <person name="Hepburn T.A."/>
            <person name="Howarth C."/>
            <person name="Jen D."/>
            <person name="Larson L."/>
            <person name="Lewis B."/>
            <person name="Mehta T."/>
            <person name="Park D."/>
            <person name="Pearson M."/>
            <person name="Roberts A."/>
            <person name="Saif S."/>
            <person name="Shea T.D."/>
            <person name="Shenoy N."/>
            <person name="Sisk P."/>
            <person name="Stolte C."/>
            <person name="Sykes S."/>
            <person name="Walk T."/>
            <person name="White J."/>
            <person name="Yandava C."/>
            <person name="Klein B."/>
            <person name="McEwen J.G."/>
            <person name="Puccia R."/>
            <person name="Goldman G.H."/>
            <person name="Felipe M.S."/>
            <person name="Nino-Vega G."/>
            <person name="San-Blas G."/>
            <person name="Taylor J.W."/>
            <person name="Mendoza L."/>
            <person name="Galagan J.E."/>
            <person name="Nusbaum C."/>
            <person name="Birren B.W."/>
        </authorList>
    </citation>
    <scope>NUCLEOTIDE SEQUENCE [LARGE SCALE GENOMIC DNA]</scope>
    <source>
        <strain evidence="2">H143</strain>
    </source>
</reference>
<organism evidence="1 2">
    <name type="scientific">Ajellomyces capsulatus (strain H143)</name>
    <name type="common">Darling's disease fungus</name>
    <name type="synonym">Histoplasma capsulatum</name>
    <dbReference type="NCBI Taxonomy" id="544712"/>
    <lineage>
        <taxon>Eukaryota</taxon>
        <taxon>Fungi</taxon>
        <taxon>Dikarya</taxon>
        <taxon>Ascomycota</taxon>
        <taxon>Pezizomycotina</taxon>
        <taxon>Eurotiomycetes</taxon>
        <taxon>Eurotiomycetidae</taxon>
        <taxon>Onygenales</taxon>
        <taxon>Ajellomycetaceae</taxon>
        <taxon>Histoplasma</taxon>
    </lineage>
</organism>
<gene>
    <name evidence="1" type="ORF">HCDG_08461</name>
</gene>
<evidence type="ECO:0000313" key="2">
    <source>
        <dbReference type="Proteomes" id="UP000002624"/>
    </source>
</evidence>
<name>C6HR76_AJECH</name>
<sequence length="110" mass="12074">MNSRRLANATTSTSSGVNNIISTAGDNLGGSPPHSTVLDPWWECHWGSRTLAIAMKLTTASDTIPFWSYMNCLDFITGILMASEPRRWSPKHVMAIRPRGASSPRTRLSV</sequence>
<protein>
    <submittedName>
        <fullName evidence="1">Uncharacterized protein</fullName>
    </submittedName>
</protein>
<proteinExistence type="predicted"/>
<evidence type="ECO:0000313" key="1">
    <source>
        <dbReference type="EMBL" id="EER37010.1"/>
    </source>
</evidence>
<dbReference type="AlphaFoldDB" id="C6HR76"/>
<dbReference type="Proteomes" id="UP000002624">
    <property type="component" value="Unassembled WGS sequence"/>
</dbReference>
<dbReference type="EMBL" id="GG692436">
    <property type="protein sequence ID" value="EER37010.1"/>
    <property type="molecule type" value="Genomic_DNA"/>
</dbReference>
<dbReference type="VEuPathDB" id="FungiDB:HCDG_08461"/>
<dbReference type="HOGENOM" id="CLU_2170290_0_0_1"/>